<feature type="region of interest" description="Disordered" evidence="1">
    <location>
        <begin position="91"/>
        <end position="247"/>
    </location>
</feature>
<evidence type="ECO:0000313" key="2">
    <source>
        <dbReference type="EMBL" id="WBR14679.1"/>
    </source>
</evidence>
<evidence type="ECO:0000256" key="1">
    <source>
        <dbReference type="SAM" id="MobiDB-lite"/>
    </source>
</evidence>
<dbReference type="Proteomes" id="UP001185135">
    <property type="component" value="Segment"/>
</dbReference>
<feature type="region of interest" description="Disordered" evidence="1">
    <location>
        <begin position="28"/>
        <end position="73"/>
    </location>
</feature>
<feature type="compositionally biased region" description="Acidic residues" evidence="1">
    <location>
        <begin position="127"/>
        <end position="136"/>
    </location>
</feature>
<feature type="compositionally biased region" description="Acidic residues" evidence="1">
    <location>
        <begin position="57"/>
        <end position="69"/>
    </location>
</feature>
<feature type="compositionally biased region" description="Acidic residues" evidence="1">
    <location>
        <begin position="229"/>
        <end position="238"/>
    </location>
</feature>
<feature type="region of interest" description="Disordered" evidence="1">
    <location>
        <begin position="696"/>
        <end position="715"/>
    </location>
</feature>
<evidence type="ECO:0000313" key="3">
    <source>
        <dbReference type="Proteomes" id="UP001185135"/>
    </source>
</evidence>
<name>A0AA95EIN9_9VIRU</name>
<protein>
    <submittedName>
        <fullName evidence="2">Uncharacterized protein</fullName>
    </submittedName>
</protein>
<feature type="compositionally biased region" description="Low complexity" evidence="1">
    <location>
        <begin position="532"/>
        <end position="548"/>
    </location>
</feature>
<accession>A0AA95EIN9</accession>
<gene>
    <name evidence="2" type="ORF">pkur_cds_505</name>
</gene>
<feature type="region of interest" description="Disordered" evidence="1">
    <location>
        <begin position="488"/>
        <end position="570"/>
    </location>
</feature>
<feature type="compositionally biased region" description="Basic and acidic residues" evidence="1">
    <location>
        <begin position="94"/>
        <end position="104"/>
    </location>
</feature>
<reference evidence="2" key="1">
    <citation type="submission" date="2022-06" db="EMBL/GenBank/DDBJ databases">
        <authorList>
            <person name="Legendre M."/>
            <person name="Claverie J.-M."/>
            <person name="Alempic J.-M."/>
            <person name="Abergel C."/>
        </authorList>
    </citation>
    <scope>NUCLEOTIDE SEQUENCE</scope>
    <source>
        <strain evidence="2">Kuranda</strain>
    </source>
</reference>
<feature type="compositionally biased region" description="Basic and acidic residues" evidence="1">
    <location>
        <begin position="149"/>
        <end position="172"/>
    </location>
</feature>
<proteinExistence type="predicted"/>
<dbReference type="EMBL" id="ON887157">
    <property type="protein sequence ID" value="WBR14679.1"/>
    <property type="molecule type" value="Genomic_DNA"/>
</dbReference>
<feature type="region of interest" description="Disordered" evidence="1">
    <location>
        <begin position="269"/>
        <end position="300"/>
    </location>
</feature>
<feature type="compositionally biased region" description="Basic residues" evidence="1">
    <location>
        <begin position="492"/>
        <end position="501"/>
    </location>
</feature>
<organism evidence="2 3">
    <name type="scientific">Pandoravirus kuranda</name>
    <dbReference type="NCBI Taxonomy" id="3019033"/>
    <lineage>
        <taxon>Viruses</taxon>
        <taxon>Pandoravirus</taxon>
    </lineage>
</organism>
<feature type="compositionally biased region" description="Acidic residues" evidence="1">
    <location>
        <begin position="186"/>
        <end position="198"/>
    </location>
</feature>
<sequence>MSASEYPGAEQDAQRLIDQFDALVLEGGRRPQDMLSLSATAADDDDRNEENTRIAEDNADEYDEGDDEAAAQQEAVARLSSALLNWPASNRPRVALDHGGEPHGARIARRSVSTDGADFLHARRDEVDDNADDWNDADGGMNVDDIDDLDRLLDDNVSRADMQRDLSTRPRFDVSTTRQRAPPSALDDEGDDGDDDGDNTNAGSPFGYDDGDDDGDNTNAGSPFGYADGDGDDDDDSDGLVIDTGSDSADLDRISEVGSRYKAAIEYDDIDWGDGPSEGQRARDGRPPLAPHAIGTHAQSSPRVVHIARGIVDDGYTVLAIDEHRLAPGGTGAYTNLNGEAYATADLVAYLYAEEPASKSVPHTRQRLTQAQVNGLLALMAAGHAHLVAPADVDGAAYALTRPLSSPTDALSHEAAATVDAHLEAALVDEERAVDLAAYHAAALVHYAIEIAMAIGWDYKPAVNFAIARYISTAGTPLLAEEGGLLPDEIPRRRHPHRRRASTNARDVRPLATDPCDDRAGTDANDNMVTVGNNNYDDMDGGDNYSYDNGDDDENQEGMPRYGGGGRQERDEDDIAIPAETRDEAVARHRALADRRRRHPPMGMDLELVAAVLQAEADDGGLDRSPTNLDEMRRRLRTAVGARLKPSKADRKIDRYAVPWAYGVCCALDRRDVDEVLASPAGAAAVAERVNRAWTVQSAGGGPDDGTAALGRKPPRPLAPYLSDAEFAQRLARLEPSLLAALSRVIPLEARGRSDLDAGNYVIYESNLALGAPLSPPMAHSLAQKVMRFARQAGTTPRACDLAPKPPAIVFVRDCPQTQTE</sequence>